<protein>
    <submittedName>
        <fullName evidence="1">Extracellular solute-binding protein</fullName>
    </submittedName>
</protein>
<accession>A0ABN1VES3</accession>
<sequence>MTEASSNTLIVLKGMTWDHPRGVDGLRASDPLLIERHGVTVEWEARSLLAFGDQHIADFARDFDLMVIDHPHVPDAAEACALLTLDGVPGIHELALESVGRSHESYRYRGTQWALGLDAAAQVSAFRPDRTDGAPVLWSDALEQAKAGTVLWSYKPVDAFSTFATLLAQRGAPLAASLEGAGEFLDRAVAGEVIEFMIELADVVPDWCADANPIDVAEALVSDESDYSVGVALFGYTNYSREGFRAQLLAYDDIPSFDGRSTGSTLGGAGIAVSSSTKHAELALAVAATLAGAEAQNGTYTTGGGQPGNLRAWRSEAMNDDTHRFFRNTLRTLEGAWVRPRVLGWPDLQLALSHLVRDAILARCVDEALLDAIEKLPEIHIKEPRTEGVA</sequence>
<name>A0ABN1VES3_9MICO</name>
<dbReference type="Proteomes" id="UP001500943">
    <property type="component" value="Unassembled WGS sequence"/>
</dbReference>
<proteinExistence type="predicted"/>
<dbReference type="EMBL" id="BAAAKW010000009">
    <property type="protein sequence ID" value="GAA1208228.1"/>
    <property type="molecule type" value="Genomic_DNA"/>
</dbReference>
<reference evidence="1 2" key="1">
    <citation type="journal article" date="2019" name="Int. J. Syst. Evol. Microbiol.">
        <title>The Global Catalogue of Microorganisms (GCM) 10K type strain sequencing project: providing services to taxonomists for standard genome sequencing and annotation.</title>
        <authorList>
            <consortium name="The Broad Institute Genomics Platform"/>
            <consortium name="The Broad Institute Genome Sequencing Center for Infectious Disease"/>
            <person name="Wu L."/>
            <person name="Ma J."/>
        </authorList>
    </citation>
    <scope>NUCLEOTIDE SEQUENCE [LARGE SCALE GENOMIC DNA]</scope>
    <source>
        <strain evidence="1 2">JCM 12762</strain>
    </source>
</reference>
<keyword evidence="2" id="KW-1185">Reference proteome</keyword>
<dbReference type="Pfam" id="PF13416">
    <property type="entry name" value="SBP_bac_8"/>
    <property type="match status" value="1"/>
</dbReference>
<gene>
    <name evidence="1" type="ORF">GCM10009655_04300</name>
</gene>
<evidence type="ECO:0000313" key="2">
    <source>
        <dbReference type="Proteomes" id="UP001500943"/>
    </source>
</evidence>
<evidence type="ECO:0000313" key="1">
    <source>
        <dbReference type="EMBL" id="GAA1208228.1"/>
    </source>
</evidence>
<dbReference type="Gene3D" id="3.40.190.10">
    <property type="entry name" value="Periplasmic binding protein-like II"/>
    <property type="match status" value="2"/>
</dbReference>
<dbReference type="InterPro" id="IPR006059">
    <property type="entry name" value="SBP"/>
</dbReference>
<dbReference type="RefSeq" id="WP_343922766.1">
    <property type="nucleotide sequence ID" value="NZ_BAAAKW010000009.1"/>
</dbReference>
<comment type="caution">
    <text evidence="1">The sequence shown here is derived from an EMBL/GenBank/DDBJ whole genome shotgun (WGS) entry which is preliminary data.</text>
</comment>
<dbReference type="SUPFAM" id="SSF53850">
    <property type="entry name" value="Periplasmic binding protein-like II"/>
    <property type="match status" value="1"/>
</dbReference>
<organism evidence="1 2">
    <name type="scientific">Rhodoglobus aureus</name>
    <dbReference type="NCBI Taxonomy" id="191497"/>
    <lineage>
        <taxon>Bacteria</taxon>
        <taxon>Bacillati</taxon>
        <taxon>Actinomycetota</taxon>
        <taxon>Actinomycetes</taxon>
        <taxon>Micrococcales</taxon>
        <taxon>Microbacteriaceae</taxon>
        <taxon>Rhodoglobus</taxon>
    </lineage>
</organism>